<dbReference type="Proteomes" id="UP000269793">
    <property type="component" value="Chromosome IV"/>
</dbReference>
<dbReference type="GO" id="GO:0004726">
    <property type="term" value="F:non-membrane spanning protein tyrosine phosphatase activity"/>
    <property type="evidence" value="ECO:0007669"/>
    <property type="project" value="InterPro"/>
</dbReference>
<comment type="similarity">
    <text evidence="2">Belongs to the low molecular weight phosphotyrosine protein phosphatase family.</text>
</comment>
<feature type="active site" evidence="7">
    <location>
        <position position="18"/>
    </location>
</feature>
<dbReference type="SMART" id="SM00226">
    <property type="entry name" value="LMWPc"/>
    <property type="match status" value="1"/>
</dbReference>
<evidence type="ECO:0000256" key="5">
    <source>
        <dbReference type="ARBA" id="ARBA00022912"/>
    </source>
</evidence>
<evidence type="ECO:0000256" key="7">
    <source>
        <dbReference type="PIRSR" id="PIRSR617867-1"/>
    </source>
</evidence>
<dbReference type="OrthoDB" id="3388at2759"/>
<keyword evidence="3" id="KW-0963">Cytoplasm</keyword>
<proteinExistence type="inferred from homology"/>
<dbReference type="PANTHER" id="PTHR11717">
    <property type="entry name" value="LOW MOLECULAR WEIGHT PROTEIN TYROSINE PHOSPHATASE"/>
    <property type="match status" value="1"/>
</dbReference>
<dbReference type="VEuPathDB" id="FungiDB:DNF11_2454"/>
<keyword evidence="10" id="KW-1185">Reference proteome</keyword>
<dbReference type="EC" id="3.1.3.2" evidence="9"/>
<evidence type="ECO:0000313" key="10">
    <source>
        <dbReference type="Proteomes" id="UP000269793"/>
    </source>
</evidence>
<dbReference type="SUPFAM" id="SSF52788">
    <property type="entry name" value="Phosphotyrosine protein phosphatases I"/>
    <property type="match status" value="1"/>
</dbReference>
<evidence type="ECO:0000256" key="2">
    <source>
        <dbReference type="ARBA" id="ARBA00011063"/>
    </source>
</evidence>
<keyword evidence="4 9" id="KW-0378">Hydrolase</keyword>
<evidence type="ECO:0000256" key="1">
    <source>
        <dbReference type="ARBA" id="ARBA00004496"/>
    </source>
</evidence>
<protein>
    <submittedName>
        <fullName evidence="9">Low molecular weight phosphotyrosine protein phosphatase</fullName>
        <ecNumber evidence="9">3.1.3.2</ecNumber>
    </submittedName>
</protein>
<dbReference type="Gene3D" id="3.40.50.2300">
    <property type="match status" value="1"/>
</dbReference>
<accession>A0A3G2S5R0</accession>
<name>A0A3G2S5R0_MALR7</name>
<evidence type="ECO:0000256" key="3">
    <source>
        <dbReference type="ARBA" id="ARBA00022490"/>
    </source>
</evidence>
<dbReference type="PRINTS" id="PR00720">
    <property type="entry name" value="MAMMALPTPASE"/>
</dbReference>
<dbReference type="InterPro" id="IPR050438">
    <property type="entry name" value="LMW_PTPase"/>
</dbReference>
<feature type="domain" description="Phosphotyrosine protein phosphatase I" evidence="8">
    <location>
        <begin position="6"/>
        <end position="152"/>
    </location>
</feature>
<comment type="subcellular location">
    <subcellularLocation>
        <location evidence="1">Cytoplasm</location>
    </subcellularLocation>
</comment>
<dbReference type="PRINTS" id="PR00719">
    <property type="entry name" value="LMWPTPASE"/>
</dbReference>
<dbReference type="FunFam" id="3.40.50.2300:FF:000105">
    <property type="entry name" value="Low molecular weight phosphotyrosine protein"/>
    <property type="match status" value="1"/>
</dbReference>
<evidence type="ECO:0000313" key="9">
    <source>
        <dbReference type="EMBL" id="AYO43404.1"/>
    </source>
</evidence>
<evidence type="ECO:0000256" key="6">
    <source>
        <dbReference type="ARBA" id="ARBA00051722"/>
    </source>
</evidence>
<feature type="active site" description="Nucleophile" evidence="7">
    <location>
        <position position="12"/>
    </location>
</feature>
<dbReference type="GO" id="GO:0003993">
    <property type="term" value="F:acid phosphatase activity"/>
    <property type="evidence" value="ECO:0007669"/>
    <property type="project" value="UniProtKB-EC"/>
</dbReference>
<dbReference type="PANTHER" id="PTHR11717:SF7">
    <property type="entry name" value="LOW MOLECULAR WEIGHT PHOSPHOTYROSINE PROTEIN PHOSPHATASE"/>
    <property type="match status" value="1"/>
</dbReference>
<dbReference type="InterPro" id="IPR036196">
    <property type="entry name" value="Ptyr_pPase_sf"/>
</dbReference>
<dbReference type="InterPro" id="IPR017867">
    <property type="entry name" value="Tyr_phospatase_low_mol_wt"/>
</dbReference>
<dbReference type="InterPro" id="IPR023485">
    <property type="entry name" value="Ptyr_pPase"/>
</dbReference>
<reference evidence="9 10" key="1">
    <citation type="submission" date="2018-10" db="EMBL/GenBank/DDBJ databases">
        <title>Complete genome sequence of Malassezia restricta CBS 7877.</title>
        <authorList>
            <person name="Morand S.C."/>
            <person name="Bertignac M."/>
            <person name="Iltis A."/>
            <person name="Kolder I."/>
            <person name="Pirovano W."/>
            <person name="Jourdain R."/>
            <person name="Clavaud C."/>
        </authorList>
    </citation>
    <scope>NUCLEOTIDE SEQUENCE [LARGE SCALE GENOMIC DNA]</scope>
    <source>
        <strain evidence="9 10">CBS 7877</strain>
    </source>
</reference>
<dbReference type="AlphaFoldDB" id="A0A3G2S5R0"/>
<evidence type="ECO:0000256" key="4">
    <source>
        <dbReference type="ARBA" id="ARBA00022801"/>
    </source>
</evidence>
<dbReference type="InterPro" id="IPR002115">
    <property type="entry name" value="Tyr_Pase_low_mol_wt_mml"/>
</dbReference>
<feature type="active site" description="Proton donor" evidence="7">
    <location>
        <position position="126"/>
    </location>
</feature>
<dbReference type="Pfam" id="PF01451">
    <property type="entry name" value="LMWPc"/>
    <property type="match status" value="1"/>
</dbReference>
<keyword evidence="5" id="KW-0904">Protein phosphatase</keyword>
<comment type="catalytic activity">
    <reaction evidence="6">
        <text>O-phospho-L-tyrosyl-[protein] + H2O = L-tyrosyl-[protein] + phosphate</text>
        <dbReference type="Rhea" id="RHEA:10684"/>
        <dbReference type="Rhea" id="RHEA-COMP:10136"/>
        <dbReference type="Rhea" id="RHEA-COMP:20101"/>
        <dbReference type="ChEBI" id="CHEBI:15377"/>
        <dbReference type="ChEBI" id="CHEBI:43474"/>
        <dbReference type="ChEBI" id="CHEBI:46858"/>
        <dbReference type="ChEBI" id="CHEBI:61978"/>
        <dbReference type="EC" id="3.1.3.48"/>
    </reaction>
</comment>
<sequence>MSPEPINVLFCCLGNICRSPMAEAVFRHAVQKQRADDHFGVIDSCGTADYHEGEEPHSTTVKVCQENQVPINHIARAITRDDFYKFHYIFGMDTNNVKNLQRMQPKDSKAQVKLFSAFDDNATVMDPYYIGTSAFYTVFEQCQRYSRAFLDTLQRGSNAQL</sequence>
<gene>
    <name evidence="9" type="primary">stp1</name>
    <name evidence="9" type="ORF">DNF11_2454</name>
</gene>
<dbReference type="GO" id="GO:0005737">
    <property type="term" value="C:cytoplasm"/>
    <property type="evidence" value="ECO:0007669"/>
    <property type="project" value="UniProtKB-SubCell"/>
</dbReference>
<dbReference type="CDD" id="cd16343">
    <property type="entry name" value="LMWPTP"/>
    <property type="match status" value="1"/>
</dbReference>
<dbReference type="EMBL" id="CP033151">
    <property type="protein sequence ID" value="AYO43404.1"/>
    <property type="molecule type" value="Genomic_DNA"/>
</dbReference>
<evidence type="ECO:0000259" key="8">
    <source>
        <dbReference type="SMART" id="SM00226"/>
    </source>
</evidence>
<dbReference type="STRING" id="425264.A0A3G2S5R0"/>
<organism evidence="9 10">
    <name type="scientific">Malassezia restricta (strain ATCC 96810 / NBRC 103918 / CBS 7877)</name>
    <name type="common">Seborrheic dermatitis infection agent</name>
    <dbReference type="NCBI Taxonomy" id="425264"/>
    <lineage>
        <taxon>Eukaryota</taxon>
        <taxon>Fungi</taxon>
        <taxon>Dikarya</taxon>
        <taxon>Basidiomycota</taxon>
        <taxon>Ustilaginomycotina</taxon>
        <taxon>Malasseziomycetes</taxon>
        <taxon>Malasseziales</taxon>
        <taxon>Malasseziaceae</taxon>
        <taxon>Malassezia</taxon>
    </lineage>
</organism>